<dbReference type="PROSITE" id="PS50234">
    <property type="entry name" value="VWFA"/>
    <property type="match status" value="1"/>
</dbReference>
<dbReference type="Gene3D" id="3.40.50.410">
    <property type="entry name" value="von Willebrand factor, type A domain"/>
    <property type="match status" value="1"/>
</dbReference>
<evidence type="ECO:0000313" key="2">
    <source>
        <dbReference type="EMBL" id="TGK37911.1"/>
    </source>
</evidence>
<dbReference type="RefSeq" id="WP_135775469.1">
    <property type="nucleotide sequence ID" value="NZ_RQEY01000019.1"/>
</dbReference>
<dbReference type="SMART" id="SM00327">
    <property type="entry name" value="VWA"/>
    <property type="match status" value="1"/>
</dbReference>
<dbReference type="Pfam" id="PF13519">
    <property type="entry name" value="VWA_2"/>
    <property type="match status" value="1"/>
</dbReference>
<protein>
    <submittedName>
        <fullName evidence="2">VWA domain-containing protein</fullName>
    </submittedName>
</protein>
<reference evidence="2" key="1">
    <citation type="journal article" date="2019" name="PLoS Negl. Trop. Dis.">
        <title>Revisiting the worldwide diversity of Leptospira species in the environment.</title>
        <authorList>
            <person name="Vincent A.T."/>
            <person name="Schiettekatte O."/>
            <person name="Bourhy P."/>
            <person name="Veyrier F.J."/>
            <person name="Picardeau M."/>
        </authorList>
    </citation>
    <scope>NUCLEOTIDE SEQUENCE [LARGE SCALE GENOMIC DNA]</scope>
    <source>
        <strain evidence="2">201800301</strain>
    </source>
</reference>
<evidence type="ECO:0000259" key="1">
    <source>
        <dbReference type="PROSITE" id="PS50234"/>
    </source>
</evidence>
<dbReference type="AlphaFoldDB" id="A0A4R9H0R9"/>
<name>A0A4R9H0R9_9LEPT</name>
<sequence length="373" mass="42507">MFCFRIFRSILHKNLSVLEVRIVKYKEILKYILLILLLLGPSFIISDTSPELAVPGQPETAKLFILDASGSMNEYLGIYQKVHLAKKYVRHYVDKLPEETEVGFIAYGNRLPGCQSSRLYQPLEKGNRPGFQNKLFGLTPSGATPLAESIRIAGDYIVRRKSPTDLILVTDGIESCYGNPEKELQVLQQKGINFKMHIFGLGLKPEEKRVMQSLAKTGNGRYYNVGEDSDFFLAMEDLLKQEPLPKKAELEPEKRKSKIRIASIEKKQTDSEENFYRVKFVFENSDSENQCVILNLKRRSSASSKIQNWNPQRASEPERVERTEQICFQTRKGEGEFQISAPAHLPLNLELELWDTKGIPSSVDKSGEIKLTE</sequence>
<dbReference type="InterPro" id="IPR036465">
    <property type="entry name" value="vWFA_dom_sf"/>
</dbReference>
<organism evidence="2 3">
    <name type="scientific">Leptospira andrefontaineae</name>
    <dbReference type="NCBI Taxonomy" id="2484976"/>
    <lineage>
        <taxon>Bacteria</taxon>
        <taxon>Pseudomonadati</taxon>
        <taxon>Spirochaetota</taxon>
        <taxon>Spirochaetia</taxon>
        <taxon>Leptospirales</taxon>
        <taxon>Leptospiraceae</taxon>
        <taxon>Leptospira</taxon>
    </lineage>
</organism>
<comment type="caution">
    <text evidence="2">The sequence shown here is derived from an EMBL/GenBank/DDBJ whole genome shotgun (WGS) entry which is preliminary data.</text>
</comment>
<proteinExistence type="predicted"/>
<keyword evidence="3" id="KW-1185">Reference proteome</keyword>
<dbReference type="InterPro" id="IPR002035">
    <property type="entry name" value="VWF_A"/>
</dbReference>
<dbReference type="EMBL" id="RQEY01000019">
    <property type="protein sequence ID" value="TGK37911.1"/>
    <property type="molecule type" value="Genomic_DNA"/>
</dbReference>
<dbReference type="OrthoDB" id="9783818at2"/>
<feature type="domain" description="VWFA" evidence="1">
    <location>
        <begin position="61"/>
        <end position="242"/>
    </location>
</feature>
<accession>A0A4R9H0R9</accession>
<dbReference type="SUPFAM" id="SSF53300">
    <property type="entry name" value="vWA-like"/>
    <property type="match status" value="1"/>
</dbReference>
<evidence type="ECO:0000313" key="3">
    <source>
        <dbReference type="Proteomes" id="UP000298097"/>
    </source>
</evidence>
<dbReference type="Proteomes" id="UP000298097">
    <property type="component" value="Unassembled WGS sequence"/>
</dbReference>
<gene>
    <name evidence="2" type="ORF">EHO65_15495</name>
</gene>